<dbReference type="EMBL" id="SOZE01000004">
    <property type="protein sequence ID" value="TFF39280.1"/>
    <property type="molecule type" value="Genomic_DNA"/>
</dbReference>
<gene>
    <name evidence="1" type="ORF">E2R66_06580</name>
</gene>
<dbReference type="Proteomes" id="UP000297540">
    <property type="component" value="Unassembled WGS sequence"/>
</dbReference>
<accession>A0A4Y8SKX2</accession>
<reference evidence="1 2" key="1">
    <citation type="journal article" date="2017" name="Int. J. Syst. Evol. Microbiol.">
        <title>Mucilaginibacterpsychrotolerans sp. nov., isolated from peatlands.</title>
        <authorList>
            <person name="Deng Y."/>
            <person name="Shen L."/>
            <person name="Xu B."/>
            <person name="Liu Y."/>
            <person name="Gu Z."/>
            <person name="Liu H."/>
            <person name="Zhou Y."/>
        </authorList>
    </citation>
    <scope>NUCLEOTIDE SEQUENCE [LARGE SCALE GENOMIC DNA]</scope>
    <source>
        <strain evidence="1 2">NH7-4</strain>
    </source>
</reference>
<name>A0A4Y8SKX2_9SPHI</name>
<protein>
    <submittedName>
        <fullName evidence="1">Uncharacterized protein</fullName>
    </submittedName>
</protein>
<dbReference type="OrthoDB" id="759274at2"/>
<comment type="caution">
    <text evidence="1">The sequence shown here is derived from an EMBL/GenBank/DDBJ whole genome shotgun (WGS) entry which is preliminary data.</text>
</comment>
<evidence type="ECO:0000313" key="1">
    <source>
        <dbReference type="EMBL" id="TFF39280.1"/>
    </source>
</evidence>
<proteinExistence type="predicted"/>
<sequence length="194" mass="22635">MSLDLQVFTKTLDDNLIPEINKQLNNFDMVVEVHPDFTFTTPTGFLPFKFKFNNPKFKVLEGKDLISGFELYKDDFSLAEKLEELNPKKGFMGKLLSKKTPEETFAPPEFEKRLANCTKEITFVWHVGDTFELRFAALTSAILTKLTDGVCCYPADDIWYDNDKIVENAYKEVKEYEDSLKEKDLKFHLFTKWE</sequence>
<dbReference type="RefSeq" id="WP_133227639.1">
    <property type="nucleotide sequence ID" value="NZ_SOZE01000004.1"/>
</dbReference>
<keyword evidence="2" id="KW-1185">Reference proteome</keyword>
<organism evidence="1 2">
    <name type="scientific">Mucilaginibacter psychrotolerans</name>
    <dbReference type="NCBI Taxonomy" id="1524096"/>
    <lineage>
        <taxon>Bacteria</taxon>
        <taxon>Pseudomonadati</taxon>
        <taxon>Bacteroidota</taxon>
        <taxon>Sphingobacteriia</taxon>
        <taxon>Sphingobacteriales</taxon>
        <taxon>Sphingobacteriaceae</taxon>
        <taxon>Mucilaginibacter</taxon>
    </lineage>
</organism>
<evidence type="ECO:0000313" key="2">
    <source>
        <dbReference type="Proteomes" id="UP000297540"/>
    </source>
</evidence>
<dbReference type="AlphaFoldDB" id="A0A4Y8SKX2"/>